<dbReference type="EMBL" id="JBHUHF010000001">
    <property type="protein sequence ID" value="MFD2027616.1"/>
    <property type="molecule type" value="Genomic_DNA"/>
</dbReference>
<dbReference type="Gene3D" id="3.10.620.30">
    <property type="match status" value="1"/>
</dbReference>
<accession>A0ABW4VA59</accession>
<dbReference type="InterPro" id="IPR002931">
    <property type="entry name" value="Transglutaminase-like"/>
</dbReference>
<dbReference type="RefSeq" id="WP_377199348.1">
    <property type="nucleotide sequence ID" value="NZ_JBHUHF010000001.1"/>
</dbReference>
<sequence length="319" mass="35322">MPAPTLFDYSDHSPYSNPGTHAGFFTELSTEPEELHRFACTTVVHYRAEGPQLTEAQKADPDRRWLTSILEAAEARAPLDGPRTHAQQVAGCCRDHTLISLGVLRTHGIPARSRIGFATYFTPGWYSDHVVGERWDGERWVRFDPELDQKDHDFDVHDMPTGPRSPFPTAAEAWLAIRDGSADANAYGVGPDAPDLRGRNFVRQYVLFEVAHRHRDELLLWDLWGPQLSSPELHEAAGGQVGTWIREANLPGADVSDAEFDAVADELAYLLVAADAGDEEAADQLAELYREDVRLHPGERVLTLSPTGHAGITDLAVTR</sequence>
<dbReference type="Pfam" id="PF01841">
    <property type="entry name" value="Transglut_core"/>
    <property type="match status" value="1"/>
</dbReference>
<evidence type="ECO:0000259" key="1">
    <source>
        <dbReference type="Pfam" id="PF01841"/>
    </source>
</evidence>
<evidence type="ECO:0000313" key="3">
    <source>
        <dbReference type="Proteomes" id="UP001597338"/>
    </source>
</evidence>
<dbReference type="Proteomes" id="UP001597338">
    <property type="component" value="Unassembled WGS sequence"/>
</dbReference>
<name>A0ABW4VA59_9MICO</name>
<dbReference type="SUPFAM" id="SSF54001">
    <property type="entry name" value="Cysteine proteinases"/>
    <property type="match status" value="1"/>
</dbReference>
<organism evidence="2 3">
    <name type="scientific">Promicromonospora aerolata</name>
    <dbReference type="NCBI Taxonomy" id="195749"/>
    <lineage>
        <taxon>Bacteria</taxon>
        <taxon>Bacillati</taxon>
        <taxon>Actinomycetota</taxon>
        <taxon>Actinomycetes</taxon>
        <taxon>Micrococcales</taxon>
        <taxon>Promicromonosporaceae</taxon>
        <taxon>Promicromonospora</taxon>
    </lineage>
</organism>
<protein>
    <submittedName>
        <fullName evidence="2">Transglutaminase-like domain-containing protein</fullName>
    </submittedName>
</protein>
<comment type="caution">
    <text evidence="2">The sequence shown here is derived from an EMBL/GenBank/DDBJ whole genome shotgun (WGS) entry which is preliminary data.</text>
</comment>
<reference evidence="3" key="1">
    <citation type="journal article" date="2019" name="Int. J. Syst. Evol. Microbiol.">
        <title>The Global Catalogue of Microorganisms (GCM) 10K type strain sequencing project: providing services to taxonomists for standard genome sequencing and annotation.</title>
        <authorList>
            <consortium name="The Broad Institute Genomics Platform"/>
            <consortium name="The Broad Institute Genome Sequencing Center for Infectious Disease"/>
            <person name="Wu L."/>
            <person name="Ma J."/>
        </authorList>
    </citation>
    <scope>NUCLEOTIDE SEQUENCE [LARGE SCALE GENOMIC DNA]</scope>
    <source>
        <strain evidence="3">CCM 7043</strain>
    </source>
</reference>
<keyword evidence="3" id="KW-1185">Reference proteome</keyword>
<gene>
    <name evidence="2" type="ORF">ACFSL2_19090</name>
</gene>
<feature type="domain" description="Transglutaminase-like" evidence="1">
    <location>
        <begin position="82"/>
        <end position="145"/>
    </location>
</feature>
<dbReference type="InterPro" id="IPR038765">
    <property type="entry name" value="Papain-like_cys_pep_sf"/>
</dbReference>
<evidence type="ECO:0000313" key="2">
    <source>
        <dbReference type="EMBL" id="MFD2027616.1"/>
    </source>
</evidence>
<proteinExistence type="predicted"/>